<dbReference type="RefSeq" id="WP_117580545.1">
    <property type="nucleotide sequence ID" value="NZ_CP176642.1"/>
</dbReference>
<comment type="caution">
    <text evidence="1">The sequence shown here is derived from an EMBL/GenBank/DDBJ whole genome shotgun (WGS) entry which is preliminary data.</text>
</comment>
<dbReference type="EMBL" id="QUSL01000004">
    <property type="protein sequence ID" value="RGD86595.1"/>
    <property type="molecule type" value="Genomic_DNA"/>
</dbReference>
<evidence type="ECO:0000313" key="1">
    <source>
        <dbReference type="EMBL" id="RGD86595.1"/>
    </source>
</evidence>
<evidence type="ECO:0000313" key="2">
    <source>
        <dbReference type="Proteomes" id="UP000261032"/>
    </source>
</evidence>
<protein>
    <submittedName>
        <fullName evidence="1">Uncharacterized protein</fullName>
    </submittedName>
</protein>
<proteinExistence type="predicted"/>
<gene>
    <name evidence="1" type="ORF">DXB93_03545</name>
</gene>
<name>A0A3E3EFB6_9FIRM</name>
<sequence length="314" mass="37581">MITKGYFVRYETFTNSDEVWDFLNKGIIYSKVDNYSTEIEKLVTYKKEHSYAYKSKNGKRKYENIYAYYLEVLIPKFIKKNEIDNFINKYVVCLDKRFKNLLYVYKKASKGDGDYALIMLFPRYVYKKKIYKTEKYNSDYYWNPTTKRKCKASDPEAVLLHKKGEKKLDDEGKPIRKLQTCKVKAERIFIYTSFNAFMLKLKEKLCKTAGEFDDTIKVYKRVSKITVDKNDSNLIKRLKIKRNVFIDSVNNYLKDYQDSASLMQADDWLSEELEKLYKRVNEMIHVEKIDGSMVISYLKEWWIKNVTQEIIGEH</sequence>
<dbReference type="Proteomes" id="UP000261032">
    <property type="component" value="Unassembled WGS sequence"/>
</dbReference>
<organism evidence="1 2">
    <name type="scientific">Thomasclavelia ramosa</name>
    <dbReference type="NCBI Taxonomy" id="1547"/>
    <lineage>
        <taxon>Bacteria</taxon>
        <taxon>Bacillati</taxon>
        <taxon>Bacillota</taxon>
        <taxon>Erysipelotrichia</taxon>
        <taxon>Erysipelotrichales</taxon>
        <taxon>Coprobacillaceae</taxon>
        <taxon>Thomasclavelia</taxon>
    </lineage>
</organism>
<accession>A0A3E3EFB6</accession>
<reference evidence="1 2" key="1">
    <citation type="submission" date="2018-08" db="EMBL/GenBank/DDBJ databases">
        <title>A genome reference for cultivated species of the human gut microbiota.</title>
        <authorList>
            <person name="Zou Y."/>
            <person name="Xue W."/>
            <person name="Luo G."/>
        </authorList>
    </citation>
    <scope>NUCLEOTIDE SEQUENCE [LARGE SCALE GENOMIC DNA]</scope>
    <source>
        <strain evidence="1 2">OM06-4</strain>
    </source>
</reference>
<dbReference type="AlphaFoldDB" id="A0A3E3EFB6"/>